<evidence type="ECO:0000256" key="3">
    <source>
        <dbReference type="ARBA" id="ARBA00022679"/>
    </source>
</evidence>
<keyword evidence="5 9" id="KW-1133">Transmembrane helix</keyword>
<dbReference type="Proteomes" id="UP000006666">
    <property type="component" value="Chromosome"/>
</dbReference>
<keyword evidence="6 9" id="KW-0472">Membrane</keyword>
<reference evidence="10 11" key="1">
    <citation type="journal article" date="2009" name="Stand. Genomic Sci.">
        <title>Complete genome sequence of Kytococcus sedentarius type strain (541).</title>
        <authorList>
            <person name="Sims D."/>
            <person name="Brettin T."/>
            <person name="Detter J.C."/>
            <person name="Han C."/>
            <person name="Lapidus A."/>
            <person name="Copeland A."/>
            <person name="Glavina Del Rio T."/>
            <person name="Nolan M."/>
            <person name="Chen F."/>
            <person name="Lucas S."/>
            <person name="Tice H."/>
            <person name="Cheng J.F."/>
            <person name="Bruce D."/>
            <person name="Goodwin L."/>
            <person name="Pitluck S."/>
            <person name="Ovchinnikova G."/>
            <person name="Pati A."/>
            <person name="Ivanova N."/>
            <person name="Mavrommatis K."/>
            <person name="Chen A."/>
            <person name="Palaniappan K."/>
            <person name="D'haeseleer P."/>
            <person name="Chain P."/>
            <person name="Bristow J."/>
            <person name="Eisen J.A."/>
            <person name="Markowitz V."/>
            <person name="Hugenholtz P."/>
            <person name="Schneider S."/>
            <person name="Goker M."/>
            <person name="Pukall R."/>
            <person name="Kyrpides N.C."/>
            <person name="Klenk H.P."/>
        </authorList>
    </citation>
    <scope>NUCLEOTIDE SEQUENCE [LARGE SCALE GENOMIC DNA]</scope>
    <source>
        <strain evidence="11">ATCC 14392 / DSM 20547 / JCM 11482 / CCUG 33030 / NBRC 15357 / NCTC 11040 / CCM 314 / 541</strain>
    </source>
</reference>
<gene>
    <name evidence="10" type="ordered locus">Ksed_21600</name>
</gene>
<dbReference type="RefSeq" id="WP_015780082.1">
    <property type="nucleotide sequence ID" value="NC_013169.1"/>
</dbReference>
<proteinExistence type="inferred from homology"/>
<evidence type="ECO:0000313" key="11">
    <source>
        <dbReference type="Proteomes" id="UP000006666"/>
    </source>
</evidence>
<keyword evidence="2" id="KW-1003">Cell membrane</keyword>
<evidence type="ECO:0000313" key="10">
    <source>
        <dbReference type="EMBL" id="ACV07147.1"/>
    </source>
</evidence>
<keyword evidence="3" id="KW-0808">Transferase</keyword>
<dbReference type="HOGENOM" id="CLU_034641_1_0_11"/>
<feature type="transmembrane region" description="Helical" evidence="9">
    <location>
        <begin position="362"/>
        <end position="381"/>
    </location>
</feature>
<organism evidence="10 11">
    <name type="scientific">Kytococcus sedentarius (strain ATCC 14392 / DSM 20547 / JCM 11482 / CCUG 33030 / NBRC 15357 / NCTC 11040 / CCM 314 / 541)</name>
    <name type="common">Micrococcus sedentarius</name>
    <dbReference type="NCBI Taxonomy" id="478801"/>
    <lineage>
        <taxon>Bacteria</taxon>
        <taxon>Bacillati</taxon>
        <taxon>Actinomycetota</taxon>
        <taxon>Actinomycetes</taxon>
        <taxon>Micrococcales</taxon>
        <taxon>Kytococcaceae</taxon>
        <taxon>Kytococcus</taxon>
    </lineage>
</organism>
<dbReference type="KEGG" id="kse:Ksed_21600"/>
<dbReference type="Pfam" id="PF09594">
    <property type="entry name" value="GT87"/>
    <property type="match status" value="1"/>
</dbReference>
<feature type="compositionally biased region" description="Polar residues" evidence="8">
    <location>
        <begin position="452"/>
        <end position="467"/>
    </location>
</feature>
<feature type="transmembrane region" description="Helical" evidence="9">
    <location>
        <begin position="180"/>
        <end position="202"/>
    </location>
</feature>
<dbReference type="eggNOG" id="COG5650">
    <property type="taxonomic scope" value="Bacteria"/>
</dbReference>
<keyword evidence="11" id="KW-1185">Reference proteome</keyword>
<dbReference type="GO" id="GO:0016758">
    <property type="term" value="F:hexosyltransferase activity"/>
    <property type="evidence" value="ECO:0007669"/>
    <property type="project" value="InterPro"/>
</dbReference>
<dbReference type="STRING" id="478801.Ksed_21600"/>
<evidence type="ECO:0000256" key="8">
    <source>
        <dbReference type="SAM" id="MobiDB-lite"/>
    </source>
</evidence>
<dbReference type="AlphaFoldDB" id="C7NLF1"/>
<evidence type="ECO:0008006" key="12">
    <source>
        <dbReference type="Google" id="ProtNLM"/>
    </source>
</evidence>
<evidence type="ECO:0000256" key="4">
    <source>
        <dbReference type="ARBA" id="ARBA00022692"/>
    </source>
</evidence>
<evidence type="ECO:0000256" key="7">
    <source>
        <dbReference type="ARBA" id="ARBA00024033"/>
    </source>
</evidence>
<dbReference type="CAZy" id="GT87">
    <property type="family name" value="Glycosyltransferase Family 87"/>
</dbReference>
<evidence type="ECO:0000256" key="5">
    <source>
        <dbReference type="ARBA" id="ARBA00022989"/>
    </source>
</evidence>
<evidence type="ECO:0000256" key="2">
    <source>
        <dbReference type="ARBA" id="ARBA00022475"/>
    </source>
</evidence>
<comment type="subcellular location">
    <subcellularLocation>
        <location evidence="1">Cell membrane</location>
        <topology evidence="1">Multi-pass membrane protein</topology>
    </subcellularLocation>
</comment>
<feature type="region of interest" description="Disordered" evidence="8">
    <location>
        <begin position="433"/>
        <end position="467"/>
    </location>
</feature>
<feature type="transmembrane region" description="Helical" evidence="9">
    <location>
        <begin position="285"/>
        <end position="305"/>
    </location>
</feature>
<dbReference type="EMBL" id="CP001686">
    <property type="protein sequence ID" value="ACV07147.1"/>
    <property type="molecule type" value="Genomic_DNA"/>
</dbReference>
<keyword evidence="4 9" id="KW-0812">Transmembrane</keyword>
<feature type="transmembrane region" description="Helical" evidence="9">
    <location>
        <begin position="401"/>
        <end position="418"/>
    </location>
</feature>
<evidence type="ECO:0000256" key="1">
    <source>
        <dbReference type="ARBA" id="ARBA00004651"/>
    </source>
</evidence>
<dbReference type="GO" id="GO:0005886">
    <property type="term" value="C:plasma membrane"/>
    <property type="evidence" value="ECO:0007669"/>
    <property type="project" value="UniProtKB-SubCell"/>
</dbReference>
<name>C7NLF1_KYTSD</name>
<evidence type="ECO:0000256" key="9">
    <source>
        <dbReference type="SAM" id="Phobius"/>
    </source>
</evidence>
<feature type="transmembrane region" description="Helical" evidence="9">
    <location>
        <begin position="30"/>
        <end position="49"/>
    </location>
</feature>
<accession>C7NLF1</accession>
<dbReference type="InterPro" id="IPR018584">
    <property type="entry name" value="GT87"/>
</dbReference>
<evidence type="ECO:0000256" key="6">
    <source>
        <dbReference type="ARBA" id="ARBA00023136"/>
    </source>
</evidence>
<protein>
    <recommendedName>
        <fullName evidence="12">DUF2029 domain-containing protein</fullName>
    </recommendedName>
</protein>
<comment type="similarity">
    <text evidence="7">Belongs to the glycosyltransferase 87 family.</text>
</comment>
<feature type="transmembrane region" description="Helical" evidence="9">
    <location>
        <begin position="111"/>
        <end position="142"/>
    </location>
</feature>
<sequence>MTAAAPRVVPAGRAEPWAADPGERRGTSPAVWLPAFVLLSAAVLTMLVMREDPPLDLRVYTGGVRALLEGDNVYNLTYTSSQLTFTYPPFALLAFLPMAWVSPWLGSALTLLVSIACVAFLLHVALGRAGVGVVVATVMLVAAMVAEPVWLTMHFGQVNLILAALITADLATGRDRWWRGVGLGIAAGIKLSPLTFLAWLLLTRQWRAAAVATGTFVATIGVSFVVTPGTARAFWLDTLPASAGGEPNHMSDAIAHSMPKEYLGNQSVMGFMSRWFGPDTDAATLAWLLVGGVVSVAIVAVGAWLTLHGERVLGFFVASLAVVVASPIAWTHHWVWAIPLVVALWESAPRVAPLLRFKAAHLQALAAVVALVLVADAHWWAPARRMQELDWNPLQMIVGNDYLLMFLLLLGVLGAGVLRGGPSTAWRAAPAGAQGAGVAGPTASRPAVAGQSPVTSASGTSSASRMR</sequence>
<feature type="transmembrane region" description="Helical" evidence="9">
    <location>
        <begin position="209"/>
        <end position="227"/>
    </location>
</feature>
<feature type="transmembrane region" description="Helical" evidence="9">
    <location>
        <begin position="312"/>
        <end position="330"/>
    </location>
</feature>